<evidence type="ECO:0000256" key="1">
    <source>
        <dbReference type="SAM" id="MobiDB-lite"/>
    </source>
</evidence>
<dbReference type="Proteomes" id="UP000095751">
    <property type="component" value="Unassembled WGS sequence"/>
</dbReference>
<evidence type="ECO:0000313" key="3">
    <source>
        <dbReference type="Proteomes" id="UP000095751"/>
    </source>
</evidence>
<dbReference type="AlphaFoldDB" id="A0A1E7FTS6"/>
<gene>
    <name evidence="2" type="ORF">FRACYDRAFT_235190</name>
</gene>
<feature type="region of interest" description="Disordered" evidence="1">
    <location>
        <begin position="344"/>
        <end position="368"/>
    </location>
</feature>
<dbReference type="EMBL" id="KV784354">
    <property type="protein sequence ID" value="OEU21566.1"/>
    <property type="molecule type" value="Genomic_DNA"/>
</dbReference>
<dbReference type="InParanoid" id="A0A1E7FTS6"/>
<keyword evidence="3" id="KW-1185">Reference proteome</keyword>
<reference evidence="2 3" key="1">
    <citation type="submission" date="2016-09" db="EMBL/GenBank/DDBJ databases">
        <title>Extensive genetic diversity and differential bi-allelic expression allows diatom success in the polar Southern Ocean.</title>
        <authorList>
            <consortium name="DOE Joint Genome Institute"/>
            <person name="Mock T."/>
            <person name="Otillar R.P."/>
            <person name="Strauss J."/>
            <person name="Dupont C."/>
            <person name="Frickenhaus S."/>
            <person name="Maumus F."/>
            <person name="Mcmullan M."/>
            <person name="Sanges R."/>
            <person name="Schmutz J."/>
            <person name="Toseland A."/>
            <person name="Valas R."/>
            <person name="Veluchamy A."/>
            <person name="Ward B.J."/>
            <person name="Allen A."/>
            <person name="Barry K."/>
            <person name="Falciatore A."/>
            <person name="Ferrante M."/>
            <person name="Fortunato A.E."/>
            <person name="Gloeckner G."/>
            <person name="Gruber A."/>
            <person name="Hipkin R."/>
            <person name="Janech M."/>
            <person name="Kroth P."/>
            <person name="Leese F."/>
            <person name="Lindquist E."/>
            <person name="Lyon B.R."/>
            <person name="Martin J."/>
            <person name="Mayer C."/>
            <person name="Parker M."/>
            <person name="Quesneville H."/>
            <person name="Raymond J."/>
            <person name="Uhlig C."/>
            <person name="Valentin K.U."/>
            <person name="Worden A.Z."/>
            <person name="Armbrust E.V."/>
            <person name="Bowler C."/>
            <person name="Green B."/>
            <person name="Moulton V."/>
            <person name="Van Oosterhout C."/>
            <person name="Grigoriev I."/>
        </authorList>
    </citation>
    <scope>NUCLEOTIDE SEQUENCE [LARGE SCALE GENOMIC DNA]</scope>
    <source>
        <strain evidence="2 3">CCMP1102</strain>
    </source>
</reference>
<proteinExistence type="predicted"/>
<sequence length="368" mass="42351">MELISVVLENKKKVPKQTRNKIDKLVEKFLQDLEDDIHEMLCCNNDDPDDYCGLDSSRDTVAEVETAIRLFPDVLSRNSQRNFYDNDDPVERVVYYLHPIQCLSSNLLRISLMTCSFIPVLARLAIEFGTFERHLRGGLLNQNFKWVTVLEDLVYGMGGGSQEHKKLADNTCLELMKELKESGLLVKEDILRYELLRKSFVQDYSHFAKFRFLVEWDLAALMQPNHHKHVILHFAATSIQAFRVVFEAGIRYFPKKKGISILFSKDEDDDTPFQDACNNHGREKVVKIIEDTLTYYHSDTPLNIADTLLSAAVDDDIHLDCVYFLLRRQPDVLQKMLSAKAETAKATATADGDEDNNSKVIRKRKRKS</sequence>
<evidence type="ECO:0000313" key="2">
    <source>
        <dbReference type="EMBL" id="OEU21566.1"/>
    </source>
</evidence>
<name>A0A1E7FTS6_9STRA</name>
<accession>A0A1E7FTS6</accession>
<organism evidence="2 3">
    <name type="scientific">Fragilariopsis cylindrus CCMP1102</name>
    <dbReference type="NCBI Taxonomy" id="635003"/>
    <lineage>
        <taxon>Eukaryota</taxon>
        <taxon>Sar</taxon>
        <taxon>Stramenopiles</taxon>
        <taxon>Ochrophyta</taxon>
        <taxon>Bacillariophyta</taxon>
        <taxon>Bacillariophyceae</taxon>
        <taxon>Bacillariophycidae</taxon>
        <taxon>Bacillariales</taxon>
        <taxon>Bacillariaceae</taxon>
        <taxon>Fragilariopsis</taxon>
    </lineage>
</organism>
<protein>
    <submittedName>
        <fullName evidence="2">Uncharacterized protein</fullName>
    </submittedName>
</protein>
<dbReference type="KEGG" id="fcy:FRACYDRAFT_235190"/>